<dbReference type="KEGG" id="mha:HF1_04490"/>
<organism evidence="1 2">
    <name type="scientific">Mycoplasma haemofelis (strain Langford 1)</name>
    <name type="common">Haemobartonella felis</name>
    <dbReference type="NCBI Taxonomy" id="941640"/>
    <lineage>
        <taxon>Bacteria</taxon>
        <taxon>Bacillati</taxon>
        <taxon>Mycoplasmatota</taxon>
        <taxon>Mollicutes</taxon>
        <taxon>Mycoplasmataceae</taxon>
        <taxon>Mycoplasma</taxon>
    </lineage>
</organism>
<name>E8ZH36_MYCHL</name>
<accession>E8ZH36</accession>
<sequence>MALSPLTKGGIALAGGGGTATGGYLIYSHINSEIGKIETFKSKVEESGRSLISDNDSQWGVKVSLYGKPNNIHKIRINNEEKATVNKEELKAWCNKNLDLPYSPKSHSILFLIEKWCITPSIKEALLRESKGLIPVEGNLDSEWSQKISDKSSTVKSVIIDKLHLSSEDNTTVKPETLRDWCKSNIELEYISEDGNNYALSKEWCLQK</sequence>
<protein>
    <submittedName>
        <fullName evidence="1">Uncharacterized protein</fullName>
    </submittedName>
</protein>
<dbReference type="EMBL" id="FR773153">
    <property type="protein sequence ID" value="CBY92457.1"/>
    <property type="molecule type" value="Genomic_DNA"/>
</dbReference>
<evidence type="ECO:0000313" key="2">
    <source>
        <dbReference type="Proteomes" id="UP000008637"/>
    </source>
</evidence>
<dbReference type="AlphaFoldDB" id="E8ZH36"/>
<proteinExistence type="predicted"/>
<dbReference type="Proteomes" id="UP000008637">
    <property type="component" value="Chromosome"/>
</dbReference>
<dbReference type="HOGENOM" id="CLU_098620_2_0_14"/>
<evidence type="ECO:0000313" key="1">
    <source>
        <dbReference type="EMBL" id="CBY92457.1"/>
    </source>
</evidence>
<reference evidence="1 2" key="1">
    <citation type="journal article" date="2011" name="J. Bacteriol.">
        <title>Complete genome sequence of Mycoplasma haemofelis, a hemotropic mycoplasma.</title>
        <authorList>
            <person name="Barker E.N."/>
            <person name="Helps C.R."/>
            <person name="Peters I.R."/>
            <person name="Darby A.C."/>
            <person name="Radford A.D."/>
            <person name="Tasker S."/>
        </authorList>
    </citation>
    <scope>NUCLEOTIDE SEQUENCE [LARGE SCALE GENOMIC DNA]</scope>
    <source>
        <strain evidence="1 2">Langford 1</strain>
    </source>
</reference>
<keyword evidence="2" id="KW-1185">Reference proteome</keyword>
<gene>
    <name evidence="1" type="ordered locus">HF1_04490</name>
</gene>